<dbReference type="EMBL" id="AP024169">
    <property type="protein sequence ID" value="BCN30364.1"/>
    <property type="molecule type" value="Genomic_DNA"/>
</dbReference>
<dbReference type="AlphaFoldDB" id="A0A7R7ICW1"/>
<evidence type="ECO:0000256" key="5">
    <source>
        <dbReference type="ARBA" id="ARBA00023136"/>
    </source>
</evidence>
<feature type="transmembrane region" description="Helical" evidence="6">
    <location>
        <begin position="120"/>
        <end position="139"/>
    </location>
</feature>
<sequence length="542" mass="59425">MAGKKKNSFLAQAGILAIVGIICRIIGVLYRSPLTQIIGDEGNGYYNTAYQIYATVLLISSYSIPSAISKVIAERLAMKEYRNAQKIFIAGIIYVTVVGGIASIITFIGSGWFVGKQSSMVLKVFAPTIFLSGILGVLRGYFQAHKTMMQTSVSQIIEQILNAVVSILAAYLLMSTVANADRTTKAVYGAIGSAIGTGSGVMIALIFMLFVYKMNQSFIKSRMEQDDTKYALPYKSIFKIIILMITPVILSTFLYNFNTFLNQTVYLKLYANLNNISSEKASTLYGIFSGKAIIIVNIPIAIAASISSAMIPTIAGMYAQGNLKATNIRIAEAIKTTMIIMIPSVVGLIVLAEPIVRLLFPQKESLMLAASLLRGLSITVLFYAISTISNAILQAIGKVNRPVINAGISLVIQTLVLIPLLIYTDLNLYCMVIVTIVYAILMCILNSISVRKELGYKQEIKQTFLMPILCALGMGVVAYLVYQGCYFLISINSISLMISIIFSAVTYFSLMILTHMIGREELLRFPKGIYLIRIAEKFRLLS</sequence>
<feature type="transmembrane region" description="Helical" evidence="6">
    <location>
        <begin position="403"/>
        <end position="422"/>
    </location>
</feature>
<feature type="transmembrane region" description="Helical" evidence="6">
    <location>
        <begin position="339"/>
        <end position="360"/>
    </location>
</feature>
<dbReference type="InterPro" id="IPR002797">
    <property type="entry name" value="Polysacc_synth"/>
</dbReference>
<keyword evidence="4 6" id="KW-1133">Transmembrane helix</keyword>
<proteinExistence type="predicted"/>
<accession>A0A7R7ICW1</accession>
<feature type="transmembrane region" description="Helical" evidence="6">
    <location>
        <begin position="494"/>
        <end position="517"/>
    </location>
</feature>
<feature type="transmembrane region" description="Helical" evidence="6">
    <location>
        <begin position="462"/>
        <end position="482"/>
    </location>
</feature>
<feature type="transmembrane region" description="Helical" evidence="6">
    <location>
        <begin position="186"/>
        <end position="212"/>
    </location>
</feature>
<dbReference type="PANTHER" id="PTHR30250:SF21">
    <property type="entry name" value="LIPID II FLIPPASE MURJ"/>
    <property type="match status" value="1"/>
</dbReference>
<dbReference type="GO" id="GO:0005886">
    <property type="term" value="C:plasma membrane"/>
    <property type="evidence" value="ECO:0007669"/>
    <property type="project" value="UniProtKB-SubCell"/>
</dbReference>
<feature type="transmembrane region" description="Helical" evidence="6">
    <location>
        <begin position="292"/>
        <end position="318"/>
    </location>
</feature>
<evidence type="ECO:0000256" key="3">
    <source>
        <dbReference type="ARBA" id="ARBA00022692"/>
    </source>
</evidence>
<feature type="transmembrane region" description="Helical" evidence="6">
    <location>
        <begin position="372"/>
        <end position="396"/>
    </location>
</feature>
<dbReference type="RefSeq" id="WP_271715589.1">
    <property type="nucleotide sequence ID" value="NZ_AP024169.1"/>
</dbReference>
<reference evidence="7 8" key="1">
    <citation type="submission" date="2020-11" db="EMBL/GenBank/DDBJ databases">
        <title>Draft genome sequencing of a Lachnospiraceae strain isolated from anoxic soil subjected to BSD treatment.</title>
        <authorList>
            <person name="Uek A."/>
            <person name="Tonouchi A."/>
        </authorList>
    </citation>
    <scope>NUCLEOTIDE SEQUENCE [LARGE SCALE GENOMIC DNA]</scope>
    <source>
        <strain evidence="7 8">TB5</strain>
    </source>
</reference>
<protein>
    <submittedName>
        <fullName evidence="7">Stage V sporulation protein B</fullName>
    </submittedName>
</protein>
<dbReference type="InterPro" id="IPR024923">
    <property type="entry name" value="PG_synth_SpoVB"/>
</dbReference>
<name>A0A7R7ICW1_9FIRM</name>
<feature type="transmembrane region" description="Helical" evidence="6">
    <location>
        <begin position="160"/>
        <end position="180"/>
    </location>
</feature>
<evidence type="ECO:0000256" key="6">
    <source>
        <dbReference type="SAM" id="Phobius"/>
    </source>
</evidence>
<dbReference type="PIRSF" id="PIRSF038958">
    <property type="entry name" value="PG_synth_SpoVB"/>
    <property type="match status" value="1"/>
</dbReference>
<evidence type="ECO:0000256" key="1">
    <source>
        <dbReference type="ARBA" id="ARBA00004651"/>
    </source>
</evidence>
<dbReference type="Pfam" id="PF01943">
    <property type="entry name" value="Polysacc_synt"/>
    <property type="match status" value="1"/>
</dbReference>
<comment type="subcellular location">
    <subcellularLocation>
        <location evidence="1">Cell membrane</location>
        <topology evidence="1">Multi-pass membrane protein</topology>
    </subcellularLocation>
</comment>
<keyword evidence="5 6" id="KW-0472">Membrane</keyword>
<dbReference type="InterPro" id="IPR050833">
    <property type="entry name" value="Poly_Biosynth_Transport"/>
</dbReference>
<evidence type="ECO:0000313" key="8">
    <source>
        <dbReference type="Proteomes" id="UP000595897"/>
    </source>
</evidence>
<feature type="transmembrane region" description="Helical" evidence="6">
    <location>
        <begin position="50"/>
        <end position="68"/>
    </location>
</feature>
<dbReference type="KEGG" id="ahb:bsdtb5_16590"/>
<dbReference type="Proteomes" id="UP000595897">
    <property type="component" value="Chromosome"/>
</dbReference>
<feature type="transmembrane region" description="Helical" evidence="6">
    <location>
        <begin position="9"/>
        <end position="30"/>
    </location>
</feature>
<gene>
    <name evidence="7" type="ORF">bsdtb5_16590</name>
</gene>
<evidence type="ECO:0000256" key="2">
    <source>
        <dbReference type="ARBA" id="ARBA00022475"/>
    </source>
</evidence>
<evidence type="ECO:0000256" key="4">
    <source>
        <dbReference type="ARBA" id="ARBA00022989"/>
    </source>
</evidence>
<keyword evidence="3 6" id="KW-0812">Transmembrane</keyword>
<keyword evidence="8" id="KW-1185">Reference proteome</keyword>
<feature type="transmembrane region" description="Helical" evidence="6">
    <location>
        <begin position="428"/>
        <end position="450"/>
    </location>
</feature>
<organism evidence="7 8">
    <name type="scientific">Anaeromicropila herbilytica</name>
    <dbReference type="NCBI Taxonomy" id="2785025"/>
    <lineage>
        <taxon>Bacteria</taxon>
        <taxon>Bacillati</taxon>
        <taxon>Bacillota</taxon>
        <taxon>Clostridia</taxon>
        <taxon>Lachnospirales</taxon>
        <taxon>Lachnospiraceae</taxon>
        <taxon>Anaeromicropila</taxon>
    </lineage>
</organism>
<keyword evidence="2" id="KW-1003">Cell membrane</keyword>
<dbReference type="PANTHER" id="PTHR30250">
    <property type="entry name" value="PST FAMILY PREDICTED COLANIC ACID TRANSPORTER"/>
    <property type="match status" value="1"/>
</dbReference>
<dbReference type="CDD" id="cd13124">
    <property type="entry name" value="MATE_SpoVB_like"/>
    <property type="match status" value="1"/>
</dbReference>
<feature type="transmembrane region" description="Helical" evidence="6">
    <location>
        <begin position="237"/>
        <end position="257"/>
    </location>
</feature>
<feature type="transmembrane region" description="Helical" evidence="6">
    <location>
        <begin position="88"/>
        <end position="114"/>
    </location>
</feature>
<evidence type="ECO:0000313" key="7">
    <source>
        <dbReference type="EMBL" id="BCN30364.1"/>
    </source>
</evidence>